<dbReference type="PANTHER" id="PTHR10177">
    <property type="entry name" value="CYCLINS"/>
    <property type="match status" value="1"/>
</dbReference>
<sequence length="310" mass="35707">MEDSCCSLPISSLSCHEDKALCMSNEEMEEQWLPRVLFNSFHSDTEEEYIEILVSKEKIIESRSTEFLRCKWLRCEAIQWILNMKDYFGFSSQTVYLAVIYLDRFLMQRSIDNGKPWLVQLLTMACLSLAAKMDEAMAPPLVKYQSEQCCFHTITIRRMELHVLSTLEWRMNSVTPFAYLNYFAIKIIGSHFSVDLLSKSAGFIFSILKEINLVEFRASAIAAAAVLASFDDKLTEQELALKMKPVCNRGLMESEHVYSSYSLMTRTPKKKSMESDLLLFPQLSKTHSSMDSFADTINYSSLADDNKKRR</sequence>
<dbReference type="EMBL" id="JADCNL010000009">
    <property type="protein sequence ID" value="KAG0466184.1"/>
    <property type="molecule type" value="Genomic_DNA"/>
</dbReference>
<gene>
    <name evidence="7" type="ORF">HPP92_017764</name>
</gene>
<organism evidence="7 8">
    <name type="scientific">Vanilla planifolia</name>
    <name type="common">Vanilla</name>
    <dbReference type="NCBI Taxonomy" id="51239"/>
    <lineage>
        <taxon>Eukaryota</taxon>
        <taxon>Viridiplantae</taxon>
        <taxon>Streptophyta</taxon>
        <taxon>Embryophyta</taxon>
        <taxon>Tracheophyta</taxon>
        <taxon>Spermatophyta</taxon>
        <taxon>Magnoliopsida</taxon>
        <taxon>Liliopsida</taxon>
        <taxon>Asparagales</taxon>
        <taxon>Orchidaceae</taxon>
        <taxon>Vanilloideae</taxon>
        <taxon>Vanilleae</taxon>
        <taxon>Vanilla</taxon>
    </lineage>
</organism>
<dbReference type="GO" id="GO:0051301">
    <property type="term" value="P:cell division"/>
    <property type="evidence" value="ECO:0007669"/>
    <property type="project" value="UniProtKB-KW"/>
</dbReference>
<dbReference type="InterPro" id="IPR039361">
    <property type="entry name" value="Cyclin"/>
</dbReference>
<keyword evidence="2" id="KW-0132">Cell division</keyword>
<dbReference type="SUPFAM" id="SSF47954">
    <property type="entry name" value="Cyclin-like"/>
    <property type="match status" value="1"/>
</dbReference>
<dbReference type="InterPro" id="IPR036915">
    <property type="entry name" value="Cyclin-like_sf"/>
</dbReference>
<evidence type="ECO:0000256" key="1">
    <source>
        <dbReference type="ARBA" id="ARBA00009065"/>
    </source>
</evidence>
<evidence type="ECO:0000256" key="2">
    <source>
        <dbReference type="ARBA" id="ARBA00022618"/>
    </source>
</evidence>
<evidence type="ECO:0000259" key="6">
    <source>
        <dbReference type="SMART" id="SM00385"/>
    </source>
</evidence>
<keyword evidence="3 5" id="KW-0195">Cyclin</keyword>
<dbReference type="Pfam" id="PF00134">
    <property type="entry name" value="Cyclin_N"/>
    <property type="match status" value="1"/>
</dbReference>
<dbReference type="Gene3D" id="1.10.472.10">
    <property type="entry name" value="Cyclin-like"/>
    <property type="match status" value="1"/>
</dbReference>
<evidence type="ECO:0000313" key="8">
    <source>
        <dbReference type="Proteomes" id="UP000636800"/>
    </source>
</evidence>
<dbReference type="InterPro" id="IPR048258">
    <property type="entry name" value="Cyclins_cyclin-box"/>
</dbReference>
<keyword evidence="8" id="KW-1185">Reference proteome</keyword>
<comment type="caution">
    <text evidence="7">The sequence shown here is derived from an EMBL/GenBank/DDBJ whole genome shotgun (WGS) entry which is preliminary data.</text>
</comment>
<protein>
    <recommendedName>
        <fullName evidence="6">Cyclin-like domain-containing protein</fullName>
    </recommendedName>
</protein>
<dbReference type="OrthoDB" id="6375767at2759"/>
<evidence type="ECO:0000256" key="3">
    <source>
        <dbReference type="ARBA" id="ARBA00023127"/>
    </source>
</evidence>
<proteinExistence type="inferred from homology"/>
<dbReference type="AlphaFoldDB" id="A0A835QAT6"/>
<accession>A0A835QAT6</accession>
<dbReference type="FunFam" id="1.10.472.10:FF:000060">
    <property type="entry name" value="D6-type cyclin"/>
    <property type="match status" value="1"/>
</dbReference>
<keyword evidence="4" id="KW-0131">Cell cycle</keyword>
<comment type="similarity">
    <text evidence="1">Belongs to the cyclin family. Cyclin D subfamily.</text>
</comment>
<reference evidence="7 8" key="1">
    <citation type="journal article" date="2020" name="Nat. Food">
        <title>A phased Vanilla planifolia genome enables genetic improvement of flavour and production.</title>
        <authorList>
            <person name="Hasing T."/>
            <person name="Tang H."/>
            <person name="Brym M."/>
            <person name="Khazi F."/>
            <person name="Huang T."/>
            <person name="Chambers A.H."/>
        </authorList>
    </citation>
    <scope>NUCLEOTIDE SEQUENCE [LARGE SCALE GENOMIC DNA]</scope>
    <source>
        <tissue evidence="7">Leaf</tissue>
    </source>
</reference>
<dbReference type="Proteomes" id="UP000636800">
    <property type="component" value="Unassembled WGS sequence"/>
</dbReference>
<dbReference type="InterPro" id="IPR006671">
    <property type="entry name" value="Cyclin_N"/>
</dbReference>
<name>A0A835QAT6_VANPL</name>
<dbReference type="CDD" id="cd20543">
    <property type="entry name" value="CYCLIN_AtCycD-like_rpt1"/>
    <property type="match status" value="1"/>
</dbReference>
<dbReference type="InterPro" id="IPR013763">
    <property type="entry name" value="Cyclin-like_dom"/>
</dbReference>
<evidence type="ECO:0000313" key="7">
    <source>
        <dbReference type="EMBL" id="KAG0466184.1"/>
    </source>
</evidence>
<dbReference type="SMART" id="SM00385">
    <property type="entry name" value="CYCLIN"/>
    <property type="match status" value="1"/>
</dbReference>
<dbReference type="PROSITE" id="PS00292">
    <property type="entry name" value="CYCLINS"/>
    <property type="match status" value="1"/>
</dbReference>
<feature type="domain" description="Cyclin-like" evidence="6">
    <location>
        <begin position="79"/>
        <end position="165"/>
    </location>
</feature>
<evidence type="ECO:0000256" key="5">
    <source>
        <dbReference type="RuleBase" id="RU000383"/>
    </source>
</evidence>
<evidence type="ECO:0000256" key="4">
    <source>
        <dbReference type="ARBA" id="ARBA00023306"/>
    </source>
</evidence>